<comment type="caution">
    <text evidence="1">The sequence shown here is derived from an EMBL/GenBank/DDBJ whole genome shotgun (WGS) entry which is preliminary data.</text>
</comment>
<evidence type="ECO:0000313" key="1">
    <source>
        <dbReference type="EMBL" id="KAJ8038824.1"/>
    </source>
</evidence>
<reference evidence="1" key="1">
    <citation type="submission" date="2021-10" db="EMBL/GenBank/DDBJ databases">
        <title>Tropical sea cucumber genome reveals ecological adaptation and Cuvierian tubules defense mechanism.</title>
        <authorList>
            <person name="Chen T."/>
        </authorList>
    </citation>
    <scope>NUCLEOTIDE SEQUENCE</scope>
    <source>
        <strain evidence="1">Nanhai2018</strain>
        <tissue evidence="1">Muscle</tissue>
    </source>
</reference>
<dbReference type="Proteomes" id="UP001152320">
    <property type="component" value="Chromosome 7"/>
</dbReference>
<evidence type="ECO:0008006" key="3">
    <source>
        <dbReference type="Google" id="ProtNLM"/>
    </source>
</evidence>
<dbReference type="AlphaFoldDB" id="A0A9Q1C677"/>
<proteinExistence type="predicted"/>
<protein>
    <recommendedName>
        <fullName evidence="3">Reverse transcriptase domain-containing protein</fullName>
    </recommendedName>
</protein>
<dbReference type="PANTHER" id="PTHR47027:SF20">
    <property type="entry name" value="REVERSE TRANSCRIPTASE-LIKE PROTEIN WITH RNA-DIRECTED DNA POLYMERASE DOMAIN"/>
    <property type="match status" value="1"/>
</dbReference>
<gene>
    <name evidence="1" type="ORF">HOLleu_16364</name>
</gene>
<dbReference type="OrthoDB" id="425681at2759"/>
<dbReference type="EMBL" id="JAIZAY010000007">
    <property type="protein sequence ID" value="KAJ8038824.1"/>
    <property type="molecule type" value="Genomic_DNA"/>
</dbReference>
<organism evidence="1 2">
    <name type="scientific">Holothuria leucospilota</name>
    <name type="common">Black long sea cucumber</name>
    <name type="synonym">Mertensiothuria leucospilota</name>
    <dbReference type="NCBI Taxonomy" id="206669"/>
    <lineage>
        <taxon>Eukaryota</taxon>
        <taxon>Metazoa</taxon>
        <taxon>Echinodermata</taxon>
        <taxon>Eleutherozoa</taxon>
        <taxon>Echinozoa</taxon>
        <taxon>Holothuroidea</taxon>
        <taxon>Aspidochirotacea</taxon>
        <taxon>Aspidochirotida</taxon>
        <taxon>Holothuriidae</taxon>
        <taxon>Holothuria</taxon>
    </lineage>
</organism>
<dbReference type="PANTHER" id="PTHR47027">
    <property type="entry name" value="REVERSE TRANSCRIPTASE DOMAIN-CONTAINING PROTEIN"/>
    <property type="match status" value="1"/>
</dbReference>
<sequence>MIFSVRQLQEKCREQRQPLYLALVDLTRAFDLVSRDGIFKLLQRIDCPLILHSIISFHSDMRDTVSFDGFRQFACQDQITHVLIRKMLFGDDAALVSHTNDGLQRLIDQFAHACKEFALTISIKKTDVMAQDATSPPTIVISDFRLATVDNFRHLDI</sequence>
<name>A0A9Q1C677_HOLLE</name>
<accession>A0A9Q1C677</accession>
<keyword evidence="2" id="KW-1185">Reference proteome</keyword>
<evidence type="ECO:0000313" key="2">
    <source>
        <dbReference type="Proteomes" id="UP001152320"/>
    </source>
</evidence>